<protein>
    <submittedName>
        <fullName evidence="1">Uncharacterized protein</fullName>
    </submittedName>
</protein>
<organism evidence="1 2">
    <name type="scientific">Raoultella terrigena</name>
    <name type="common">Klebsiella terrigena</name>
    <dbReference type="NCBI Taxonomy" id="577"/>
    <lineage>
        <taxon>Bacteria</taxon>
        <taxon>Pseudomonadati</taxon>
        <taxon>Pseudomonadota</taxon>
        <taxon>Gammaproteobacteria</taxon>
        <taxon>Enterobacterales</taxon>
        <taxon>Enterobacteriaceae</taxon>
        <taxon>Klebsiella/Raoultella group</taxon>
        <taxon>Raoultella</taxon>
    </lineage>
</organism>
<dbReference type="KEGG" id="rtg:NCTC13098_04481"/>
<accession>A0A3P8KZB4</accession>
<gene>
    <name evidence="1" type="ORF">NCTC13098_04481</name>
</gene>
<proteinExistence type="predicted"/>
<dbReference type="EMBL" id="LR131271">
    <property type="protein sequence ID" value="VDR28102.1"/>
    <property type="molecule type" value="Genomic_DNA"/>
</dbReference>
<evidence type="ECO:0000313" key="1">
    <source>
        <dbReference type="EMBL" id="VDR28102.1"/>
    </source>
</evidence>
<dbReference type="AlphaFoldDB" id="A0A3P8KZB4"/>
<reference evidence="1 2" key="1">
    <citation type="submission" date="2018-12" db="EMBL/GenBank/DDBJ databases">
        <authorList>
            <consortium name="Pathogen Informatics"/>
        </authorList>
    </citation>
    <scope>NUCLEOTIDE SEQUENCE [LARGE SCALE GENOMIC DNA]</scope>
    <source>
        <strain evidence="1 2">NCTC13098</strain>
    </source>
</reference>
<sequence length="76" mass="8550">MRGSLSANICAFNVSFEMRLCNTGMVYLLDIEMSKTNGRHHIVKGLNLHPYISRYIFYSNLSYDLTINANLAAGFG</sequence>
<evidence type="ECO:0000313" key="2">
    <source>
        <dbReference type="Proteomes" id="UP000274346"/>
    </source>
</evidence>
<name>A0A3P8KZB4_RAOTE</name>
<dbReference type="Proteomes" id="UP000274346">
    <property type="component" value="Chromosome"/>
</dbReference>